<protein>
    <recommendedName>
        <fullName evidence="3">RING-type E3 ubiquitin transferase</fullName>
        <ecNumber evidence="3">2.3.2.27</ecNumber>
    </recommendedName>
</protein>
<dbReference type="PROSITE" id="PS00108">
    <property type="entry name" value="PROTEIN_KINASE_ST"/>
    <property type="match status" value="1"/>
</dbReference>
<feature type="region of interest" description="Disordered" evidence="10">
    <location>
        <begin position="190"/>
        <end position="266"/>
    </location>
</feature>
<evidence type="ECO:0000256" key="5">
    <source>
        <dbReference type="ARBA" id="ARBA00022741"/>
    </source>
</evidence>
<evidence type="ECO:0000313" key="12">
    <source>
        <dbReference type="EMBL" id="KAF5745533.1"/>
    </source>
</evidence>
<dbReference type="Pfam" id="PF07714">
    <property type="entry name" value="PK_Tyr_Ser-Thr"/>
    <property type="match status" value="1"/>
</dbReference>
<evidence type="ECO:0000256" key="7">
    <source>
        <dbReference type="ARBA" id="ARBA00022840"/>
    </source>
</evidence>
<reference evidence="12 13" key="1">
    <citation type="journal article" date="2020" name="Nat. Commun.">
        <title>Genome of Tripterygium wilfordii and identification of cytochrome P450 involved in triptolide biosynthesis.</title>
        <authorList>
            <person name="Tu L."/>
            <person name="Su P."/>
            <person name="Zhang Z."/>
            <person name="Gao L."/>
            <person name="Wang J."/>
            <person name="Hu T."/>
            <person name="Zhou J."/>
            <person name="Zhang Y."/>
            <person name="Zhao Y."/>
            <person name="Liu Y."/>
            <person name="Song Y."/>
            <person name="Tong Y."/>
            <person name="Lu Y."/>
            <person name="Yang J."/>
            <person name="Xu C."/>
            <person name="Jia M."/>
            <person name="Peters R.J."/>
            <person name="Huang L."/>
            <person name="Gao W."/>
        </authorList>
    </citation>
    <scope>NUCLEOTIDE SEQUENCE [LARGE SCALE GENOMIC DNA]</scope>
    <source>
        <strain evidence="13">cv. XIE 37</strain>
        <tissue evidence="12">Leaf</tissue>
    </source>
</reference>
<evidence type="ECO:0000256" key="9">
    <source>
        <dbReference type="SAM" id="Coils"/>
    </source>
</evidence>
<evidence type="ECO:0000259" key="11">
    <source>
        <dbReference type="PROSITE" id="PS50011"/>
    </source>
</evidence>
<evidence type="ECO:0000256" key="3">
    <source>
        <dbReference type="ARBA" id="ARBA00012483"/>
    </source>
</evidence>
<evidence type="ECO:0000256" key="6">
    <source>
        <dbReference type="ARBA" id="ARBA00022786"/>
    </source>
</evidence>
<feature type="domain" description="Protein kinase" evidence="11">
    <location>
        <begin position="432"/>
        <end position="695"/>
    </location>
</feature>
<evidence type="ECO:0000313" key="13">
    <source>
        <dbReference type="Proteomes" id="UP000593562"/>
    </source>
</evidence>
<dbReference type="Pfam" id="PF00582">
    <property type="entry name" value="Usp"/>
    <property type="match status" value="1"/>
</dbReference>
<dbReference type="Proteomes" id="UP000593562">
    <property type="component" value="Unassembled WGS sequence"/>
</dbReference>
<keyword evidence="6" id="KW-0833">Ubl conjugation pathway</keyword>
<dbReference type="GO" id="GO:0005524">
    <property type="term" value="F:ATP binding"/>
    <property type="evidence" value="ECO:0007669"/>
    <property type="project" value="UniProtKB-KW"/>
</dbReference>
<proteinExistence type="predicted"/>
<feature type="compositionally biased region" description="Polar residues" evidence="10">
    <location>
        <begin position="201"/>
        <end position="211"/>
    </location>
</feature>
<keyword evidence="7" id="KW-0067">ATP-binding</keyword>
<dbReference type="InterPro" id="IPR001245">
    <property type="entry name" value="Ser-Thr/Tyr_kinase_cat_dom"/>
</dbReference>
<keyword evidence="8 9" id="KW-0175">Coiled coil</keyword>
<dbReference type="Gene3D" id="3.30.200.20">
    <property type="entry name" value="Phosphorylase Kinase, domain 1"/>
    <property type="match status" value="1"/>
</dbReference>
<dbReference type="SUPFAM" id="SSF56112">
    <property type="entry name" value="Protein kinase-like (PK-like)"/>
    <property type="match status" value="1"/>
</dbReference>
<dbReference type="Gene3D" id="3.40.50.620">
    <property type="entry name" value="HUPs"/>
    <property type="match status" value="1"/>
</dbReference>
<dbReference type="FunFam" id="1.10.510.10:FF:000498">
    <property type="entry name" value="U-box domain-containing protein 51"/>
    <property type="match status" value="1"/>
</dbReference>
<dbReference type="PANTHER" id="PTHR45647:SF51">
    <property type="entry name" value="PROTEIN KINASE SUPERFAMILY PROTEIN"/>
    <property type="match status" value="1"/>
</dbReference>
<dbReference type="GO" id="GO:0004672">
    <property type="term" value="F:protein kinase activity"/>
    <property type="evidence" value="ECO:0007669"/>
    <property type="project" value="InterPro"/>
</dbReference>
<dbReference type="GO" id="GO:0061630">
    <property type="term" value="F:ubiquitin protein ligase activity"/>
    <property type="evidence" value="ECO:0007669"/>
    <property type="project" value="UniProtKB-EC"/>
</dbReference>
<feature type="compositionally biased region" description="Polar residues" evidence="10">
    <location>
        <begin position="234"/>
        <end position="254"/>
    </location>
</feature>
<dbReference type="SMART" id="SM00220">
    <property type="entry name" value="S_TKc"/>
    <property type="match status" value="1"/>
</dbReference>
<comment type="catalytic activity">
    <reaction evidence="1">
        <text>S-ubiquitinyl-[E2 ubiquitin-conjugating enzyme]-L-cysteine + [acceptor protein]-L-lysine = [E2 ubiquitin-conjugating enzyme]-L-cysteine + N(6)-ubiquitinyl-[acceptor protein]-L-lysine.</text>
        <dbReference type="EC" id="2.3.2.27"/>
    </reaction>
</comment>
<dbReference type="AlphaFoldDB" id="A0A7J7DGV2"/>
<evidence type="ECO:0000256" key="10">
    <source>
        <dbReference type="SAM" id="MobiDB-lite"/>
    </source>
</evidence>
<feature type="compositionally biased region" description="Basic and acidic residues" evidence="10">
    <location>
        <begin position="212"/>
        <end position="223"/>
    </location>
</feature>
<feature type="compositionally biased region" description="Low complexity" evidence="10">
    <location>
        <begin position="257"/>
        <end position="266"/>
    </location>
</feature>
<dbReference type="PROSITE" id="PS50011">
    <property type="entry name" value="PROTEIN_KINASE_DOM"/>
    <property type="match status" value="1"/>
</dbReference>
<dbReference type="InterPro" id="IPR006016">
    <property type="entry name" value="UspA"/>
</dbReference>
<evidence type="ECO:0000256" key="1">
    <source>
        <dbReference type="ARBA" id="ARBA00000900"/>
    </source>
</evidence>
<dbReference type="OrthoDB" id="4062651at2759"/>
<organism evidence="12 13">
    <name type="scientific">Tripterygium wilfordii</name>
    <name type="common">Thunder God vine</name>
    <dbReference type="NCBI Taxonomy" id="458696"/>
    <lineage>
        <taxon>Eukaryota</taxon>
        <taxon>Viridiplantae</taxon>
        <taxon>Streptophyta</taxon>
        <taxon>Embryophyta</taxon>
        <taxon>Tracheophyta</taxon>
        <taxon>Spermatophyta</taxon>
        <taxon>Magnoliopsida</taxon>
        <taxon>eudicotyledons</taxon>
        <taxon>Gunneridae</taxon>
        <taxon>Pentapetalae</taxon>
        <taxon>rosids</taxon>
        <taxon>fabids</taxon>
        <taxon>Celastrales</taxon>
        <taxon>Celastraceae</taxon>
        <taxon>Tripterygium</taxon>
    </lineage>
</organism>
<dbReference type="Gene3D" id="1.10.510.10">
    <property type="entry name" value="Transferase(Phosphotransferase) domain 1"/>
    <property type="match status" value="1"/>
</dbReference>
<dbReference type="InParanoid" id="A0A7J7DGV2"/>
<dbReference type="InterPro" id="IPR008271">
    <property type="entry name" value="Ser/Thr_kinase_AS"/>
</dbReference>
<feature type="coiled-coil region" evidence="9">
    <location>
        <begin position="336"/>
        <end position="404"/>
    </location>
</feature>
<dbReference type="EC" id="2.3.2.27" evidence="3"/>
<name>A0A7J7DGV2_TRIWF</name>
<evidence type="ECO:0000256" key="4">
    <source>
        <dbReference type="ARBA" id="ARBA00022679"/>
    </source>
</evidence>
<dbReference type="SUPFAM" id="SSF52402">
    <property type="entry name" value="Adenine nucleotide alpha hydrolases-like"/>
    <property type="match status" value="1"/>
</dbReference>
<dbReference type="CDD" id="cd01989">
    <property type="entry name" value="USP_STK_Ubox_N"/>
    <property type="match status" value="1"/>
</dbReference>
<evidence type="ECO:0000256" key="8">
    <source>
        <dbReference type="ARBA" id="ARBA00023054"/>
    </source>
</evidence>
<keyword evidence="13" id="KW-1185">Reference proteome</keyword>
<dbReference type="InterPro" id="IPR000719">
    <property type="entry name" value="Prot_kinase_dom"/>
</dbReference>
<dbReference type="InterPro" id="IPR051348">
    <property type="entry name" value="U-box_ubiquitin_ligases"/>
</dbReference>
<keyword evidence="4" id="KW-0808">Transferase</keyword>
<sequence>MAFIRSGSKSEQNNGIVAIAIDRDKSSQFAVKWAAQNLLNKSSECVLIHVRCQSLHPQDIEAVPKEGRPPTEQELQLFFLPYRGFCARKGIQAKEVVLHDIDVPSALIDYISNNSVGTIVVGASNRNVLTRKFRNPDVPSSLLKSAPDSCAVYVISKGKVYTSRTASQPQTPSQATPTKQIQQEFASILSNDVPKAEDSSRTTSSQGSWKSEGSDRISIDRGSDIMQMMPGGNSLFSDRTSKTPSMDSHSSELFNRSFPSESSDFSEPLSFRSTDVSFENLEYSIASGSSVSSSSQTPKALDSEMRRLRLELKKSMEMYNSVCKEAVMAKQKASELEHLKTEKARRMEEAKLAEEAAWAVAEVEKQKAKAAVEAAQMAQRLAEMEAQKRKNAEMRAKLEAEERKRAMEAFAAHSGRYRKYTIEEIEVGTNYFANSRKIGEGGYGPVYRGVINHIEVAVKILRPDLSQGQKQFRQEVEVLSCIRHPHMVILLGACPEYGCLVYEYMDNGSLEDRLFRKNNTPSIPWKIRFKIAAEIATALLYLHHTKPEPLVHRDLKPANILLDRHYVSKIGDVGLARLVPPSVADSVTQYHMTAAAGTFCYIDPEYQQTGMLGVKSDLYSLGIMLLQIITAKSPMGLSHQVEEAIEKGTFAEMLDPMVPDWPVEEALSFAKVALQCCELRKRDRPDLATVVLPELNRLRELGSEGEGNNKILWAAPPRPYKSVPQLNARHASQINVRKGWQRFKYLTKVWSFKNNTRKATSLTGREIHVGKPNKMQFEGCWSFVGCSAASAHSNSRRYKSFS</sequence>
<dbReference type="InterPro" id="IPR011009">
    <property type="entry name" value="Kinase-like_dom_sf"/>
</dbReference>
<gene>
    <name evidence="12" type="ORF">HS088_TW07G01124</name>
</gene>
<comment type="pathway">
    <text evidence="2">Protein modification; protein ubiquitination.</text>
</comment>
<dbReference type="EMBL" id="JAAARO010000007">
    <property type="protein sequence ID" value="KAF5745533.1"/>
    <property type="molecule type" value="Genomic_DNA"/>
</dbReference>
<dbReference type="PANTHER" id="PTHR45647">
    <property type="entry name" value="OS02G0152300 PROTEIN"/>
    <property type="match status" value="1"/>
</dbReference>
<evidence type="ECO:0000256" key="2">
    <source>
        <dbReference type="ARBA" id="ARBA00004906"/>
    </source>
</evidence>
<comment type="caution">
    <text evidence="12">The sequence shown here is derived from an EMBL/GenBank/DDBJ whole genome shotgun (WGS) entry which is preliminary data.</text>
</comment>
<accession>A0A7J7DGV2</accession>
<dbReference type="InterPro" id="IPR014729">
    <property type="entry name" value="Rossmann-like_a/b/a_fold"/>
</dbReference>
<dbReference type="FunFam" id="3.30.200.20:FF:000162">
    <property type="entry name" value="Adenine nucleotide alpha hydrolase-like domain kinase"/>
    <property type="match status" value="1"/>
</dbReference>
<keyword evidence="5" id="KW-0547">Nucleotide-binding</keyword>